<evidence type="ECO:0000313" key="4">
    <source>
        <dbReference type="RefSeq" id="XP_033584742.1"/>
    </source>
</evidence>
<dbReference type="AlphaFoldDB" id="A0A6A6ZAB3"/>
<dbReference type="RefSeq" id="XP_033584742.1">
    <property type="nucleotide sequence ID" value="XM_033724771.1"/>
</dbReference>
<organism evidence="2">
    <name type="scientific">Mytilinidion resinicola</name>
    <dbReference type="NCBI Taxonomy" id="574789"/>
    <lineage>
        <taxon>Eukaryota</taxon>
        <taxon>Fungi</taxon>
        <taxon>Dikarya</taxon>
        <taxon>Ascomycota</taxon>
        <taxon>Pezizomycotina</taxon>
        <taxon>Dothideomycetes</taxon>
        <taxon>Pleosporomycetidae</taxon>
        <taxon>Mytilinidiales</taxon>
        <taxon>Mytilinidiaceae</taxon>
        <taxon>Mytilinidion</taxon>
    </lineage>
</organism>
<reference evidence="4" key="2">
    <citation type="submission" date="2020-04" db="EMBL/GenBank/DDBJ databases">
        <authorList>
            <consortium name="NCBI Genome Project"/>
        </authorList>
    </citation>
    <scope>NUCLEOTIDE SEQUENCE</scope>
    <source>
        <strain evidence="4">CBS 304.34</strain>
    </source>
</reference>
<sequence>MSGSDFTTLVDRPTNDSHSIRFRSKPTKPSLLAAPTEIRQKILLNLFNIARIDHKGDISWVPPELEDICRLLKEDIEVLERLWSLLPSSG</sequence>
<dbReference type="EMBL" id="MU003692">
    <property type="protein sequence ID" value="KAF2817778.1"/>
    <property type="molecule type" value="Genomic_DNA"/>
</dbReference>
<protein>
    <submittedName>
        <fullName evidence="2 4">Uncharacterized protein</fullName>
    </submittedName>
</protein>
<keyword evidence="3" id="KW-1185">Reference proteome</keyword>
<proteinExistence type="predicted"/>
<evidence type="ECO:0000313" key="2">
    <source>
        <dbReference type="EMBL" id="KAF2817778.1"/>
    </source>
</evidence>
<reference evidence="4" key="3">
    <citation type="submission" date="2025-04" db="UniProtKB">
        <authorList>
            <consortium name="RefSeq"/>
        </authorList>
    </citation>
    <scope>IDENTIFICATION</scope>
    <source>
        <strain evidence="4">CBS 304.34</strain>
    </source>
</reference>
<name>A0A6A6ZAB3_9PEZI</name>
<evidence type="ECO:0000313" key="3">
    <source>
        <dbReference type="Proteomes" id="UP000504636"/>
    </source>
</evidence>
<accession>A0A6A6ZAB3</accession>
<evidence type="ECO:0000256" key="1">
    <source>
        <dbReference type="SAM" id="MobiDB-lite"/>
    </source>
</evidence>
<feature type="region of interest" description="Disordered" evidence="1">
    <location>
        <begin position="1"/>
        <end position="23"/>
    </location>
</feature>
<dbReference type="Proteomes" id="UP000504636">
    <property type="component" value="Unplaced"/>
</dbReference>
<gene>
    <name evidence="2 4" type="ORF">BDZ99DRAFT_513997</name>
</gene>
<dbReference type="GeneID" id="54465664"/>
<dbReference type="OrthoDB" id="10592514at2759"/>
<reference evidence="2 4" key="1">
    <citation type="journal article" date="2020" name="Stud. Mycol.">
        <title>101 Dothideomycetes genomes: a test case for predicting lifestyles and emergence of pathogens.</title>
        <authorList>
            <person name="Haridas S."/>
            <person name="Albert R."/>
            <person name="Binder M."/>
            <person name="Bloem J."/>
            <person name="Labutti K."/>
            <person name="Salamov A."/>
            <person name="Andreopoulos B."/>
            <person name="Baker S."/>
            <person name="Barry K."/>
            <person name="Bills G."/>
            <person name="Bluhm B."/>
            <person name="Cannon C."/>
            <person name="Castanera R."/>
            <person name="Culley D."/>
            <person name="Daum C."/>
            <person name="Ezra D."/>
            <person name="Gonzalez J."/>
            <person name="Henrissat B."/>
            <person name="Kuo A."/>
            <person name="Liang C."/>
            <person name="Lipzen A."/>
            <person name="Lutzoni F."/>
            <person name="Magnuson J."/>
            <person name="Mondo S."/>
            <person name="Nolan M."/>
            <person name="Ohm R."/>
            <person name="Pangilinan J."/>
            <person name="Park H.-J."/>
            <person name="Ramirez L."/>
            <person name="Alfaro M."/>
            <person name="Sun H."/>
            <person name="Tritt A."/>
            <person name="Yoshinaga Y."/>
            <person name="Zwiers L.-H."/>
            <person name="Turgeon B."/>
            <person name="Goodwin S."/>
            <person name="Spatafora J."/>
            <person name="Crous P."/>
            <person name="Grigoriev I."/>
        </authorList>
    </citation>
    <scope>NUCLEOTIDE SEQUENCE</scope>
    <source>
        <strain evidence="2 4">CBS 304.34</strain>
    </source>
</reference>